<evidence type="ECO:0000313" key="3">
    <source>
        <dbReference type="Proteomes" id="UP000093186"/>
    </source>
</evidence>
<proteinExistence type="predicted"/>
<feature type="transmembrane region" description="Helical" evidence="1">
    <location>
        <begin position="47"/>
        <end position="66"/>
    </location>
</feature>
<accession>A0A1B9Y065</accession>
<keyword evidence="3" id="KW-1185">Reference proteome</keyword>
<dbReference type="PROSITE" id="PS51257">
    <property type="entry name" value="PROKAR_LIPOPROTEIN"/>
    <property type="match status" value="1"/>
</dbReference>
<keyword evidence="1" id="KW-1133">Transmembrane helix</keyword>
<dbReference type="RefSeq" id="WP_068701200.1">
    <property type="nucleotide sequence ID" value="NZ_JAUOSW010000008.1"/>
</dbReference>
<feature type="transmembrane region" description="Helical" evidence="1">
    <location>
        <begin position="7"/>
        <end position="27"/>
    </location>
</feature>
<keyword evidence="1" id="KW-0812">Transmembrane</keyword>
<dbReference type="Proteomes" id="UP000093186">
    <property type="component" value="Unassembled WGS sequence"/>
</dbReference>
<keyword evidence="1" id="KW-0472">Membrane</keyword>
<gene>
    <name evidence="2" type="ORF">BA195_00110</name>
</gene>
<reference evidence="2 3" key="1">
    <citation type="submission" date="2016-06" db="EMBL/GenBank/DDBJ databases">
        <title>Draft Genome Sequence of Tenacibaculum soleae UCD-KL19.</title>
        <authorList>
            <person name="Eisen J.A."/>
            <person name="Coil D.A."/>
            <person name="Lujan K.M."/>
        </authorList>
    </citation>
    <scope>NUCLEOTIDE SEQUENCE [LARGE SCALE GENOMIC DNA]</scope>
    <source>
        <strain evidence="2 3">UCD-KL19</strain>
    </source>
</reference>
<dbReference type="AlphaFoldDB" id="A0A1B9Y065"/>
<dbReference type="EMBL" id="MAKX01000001">
    <property type="protein sequence ID" value="OCK43146.1"/>
    <property type="molecule type" value="Genomic_DNA"/>
</dbReference>
<name>A0A1B9Y065_9FLAO</name>
<feature type="transmembrane region" description="Helical" evidence="1">
    <location>
        <begin position="78"/>
        <end position="94"/>
    </location>
</feature>
<dbReference type="OrthoDB" id="1362378at2"/>
<sequence>MGHISKEVIIGALTSIFATACGLFIYLEFISIHSFAETFKKVIEGGVLGPVLALAAIPNLFVFWVFLKKNQDYRARGVLITTVVIALITLILKFR</sequence>
<comment type="caution">
    <text evidence="2">The sequence shown here is derived from an EMBL/GenBank/DDBJ whole genome shotgun (WGS) entry which is preliminary data.</text>
</comment>
<dbReference type="STRING" id="447689.BA195_00110"/>
<protein>
    <submittedName>
        <fullName evidence="2">Uncharacterized protein</fullName>
    </submittedName>
</protein>
<evidence type="ECO:0000313" key="2">
    <source>
        <dbReference type="EMBL" id="OCK43146.1"/>
    </source>
</evidence>
<organism evidence="2 3">
    <name type="scientific">Tenacibaculum soleae</name>
    <dbReference type="NCBI Taxonomy" id="447689"/>
    <lineage>
        <taxon>Bacteria</taxon>
        <taxon>Pseudomonadati</taxon>
        <taxon>Bacteroidota</taxon>
        <taxon>Flavobacteriia</taxon>
        <taxon>Flavobacteriales</taxon>
        <taxon>Flavobacteriaceae</taxon>
        <taxon>Tenacibaculum</taxon>
    </lineage>
</organism>
<evidence type="ECO:0000256" key="1">
    <source>
        <dbReference type="SAM" id="Phobius"/>
    </source>
</evidence>